<evidence type="ECO:0000256" key="1">
    <source>
        <dbReference type="SAM" id="Phobius"/>
    </source>
</evidence>
<dbReference type="Proteomes" id="UP000077275">
    <property type="component" value="Unassembled WGS sequence"/>
</dbReference>
<keyword evidence="1" id="KW-1133">Transmembrane helix</keyword>
<evidence type="ECO:0000313" key="3">
    <source>
        <dbReference type="Proteomes" id="UP000077275"/>
    </source>
</evidence>
<keyword evidence="1" id="KW-0812">Transmembrane</keyword>
<comment type="caution">
    <text evidence="2">The sequence shown here is derived from an EMBL/GenBank/DDBJ whole genome shotgun (WGS) entry which is preliminary data.</text>
</comment>
<name>A0A166EY97_9EURY</name>
<gene>
    <name evidence="2" type="ORF">MBCUT_03670</name>
</gene>
<dbReference type="PATRIC" id="fig|47311.3.peg.408"/>
<keyword evidence="1" id="KW-0472">Membrane</keyword>
<protein>
    <submittedName>
        <fullName evidence="2">Uncharacterized protein</fullName>
    </submittedName>
</protein>
<accession>A0A166EY97</accession>
<dbReference type="EMBL" id="LWMW01000064">
    <property type="protein sequence ID" value="KZX17135.1"/>
    <property type="molecule type" value="Genomic_DNA"/>
</dbReference>
<dbReference type="AlphaFoldDB" id="A0A166EY97"/>
<organism evidence="2 3">
    <name type="scientific">Methanobrevibacter cuticularis</name>
    <dbReference type="NCBI Taxonomy" id="47311"/>
    <lineage>
        <taxon>Archaea</taxon>
        <taxon>Methanobacteriati</taxon>
        <taxon>Methanobacteriota</taxon>
        <taxon>Methanomada group</taxon>
        <taxon>Methanobacteria</taxon>
        <taxon>Methanobacteriales</taxon>
        <taxon>Methanobacteriaceae</taxon>
        <taxon>Methanobrevibacter</taxon>
    </lineage>
</organism>
<reference evidence="2 3" key="1">
    <citation type="submission" date="2016-04" db="EMBL/GenBank/DDBJ databases">
        <title>Genome sequence of Methanobrevibacter cuticularis DSM 11139.</title>
        <authorList>
            <person name="Poehlein A."/>
            <person name="Seedorf H."/>
            <person name="Daniel R."/>
        </authorList>
    </citation>
    <scope>NUCLEOTIDE SEQUENCE [LARGE SCALE GENOMIC DNA]</scope>
    <source>
        <strain evidence="2 3">DSM 11139</strain>
    </source>
</reference>
<keyword evidence="3" id="KW-1185">Reference proteome</keyword>
<proteinExistence type="predicted"/>
<dbReference type="RefSeq" id="WP_067258155.1">
    <property type="nucleotide sequence ID" value="NZ_LWMW01000064.1"/>
</dbReference>
<feature type="transmembrane region" description="Helical" evidence="1">
    <location>
        <begin position="12"/>
        <end position="29"/>
    </location>
</feature>
<evidence type="ECO:0000313" key="2">
    <source>
        <dbReference type="EMBL" id="KZX17135.1"/>
    </source>
</evidence>
<sequence>MISLHDIDTLVFIATASLAIGTFILAFFTKKTANEMTRTRKETNQANVMLYFKEQNNILYLVVKNFGDTEARNVKIYSNPPIENSKGYNYDSLFESMLSNFPPGYEVFTFFDVPINYIKKFGSNFPRYGITIEFDDIYNEHHIQECDMDLRYIQNIEFLGSEEDSIESSMNTIAAAVDNSILRVEKLKEDEKE</sequence>